<name>A0A540V4R1_9BACL</name>
<evidence type="ECO:0000259" key="2">
    <source>
        <dbReference type="Pfam" id="PF01881"/>
    </source>
</evidence>
<gene>
    <name evidence="3" type="primary">cas6</name>
    <name evidence="3" type="ORF">FKZ59_03140</name>
</gene>
<dbReference type="GO" id="GO:0051607">
    <property type="term" value="P:defense response to virus"/>
    <property type="evidence" value="ECO:0007669"/>
    <property type="project" value="UniProtKB-KW"/>
</dbReference>
<dbReference type="Pfam" id="PF01881">
    <property type="entry name" value="Cas_Cas6_C"/>
    <property type="match status" value="1"/>
</dbReference>
<keyword evidence="4" id="KW-1185">Reference proteome</keyword>
<keyword evidence="1" id="KW-0051">Antiviral defense</keyword>
<evidence type="ECO:0000313" key="4">
    <source>
        <dbReference type="Proteomes" id="UP000315753"/>
    </source>
</evidence>
<accession>A0A540V4R1</accession>
<evidence type="ECO:0000313" key="3">
    <source>
        <dbReference type="EMBL" id="TQE91730.1"/>
    </source>
</evidence>
<proteinExistence type="predicted"/>
<reference evidence="3 4" key="1">
    <citation type="submission" date="2019-06" db="EMBL/GenBank/DDBJ databases">
        <title>Genome sequence of Ureibacillus terrenus.</title>
        <authorList>
            <person name="Maclea K.S."/>
            <person name="Simoes M."/>
        </authorList>
    </citation>
    <scope>NUCLEOTIDE SEQUENCE [LARGE SCALE GENOMIC DNA]</scope>
    <source>
        <strain evidence="3 4">ATCC BAA-384</strain>
    </source>
</reference>
<dbReference type="NCBIfam" id="TIGR01877">
    <property type="entry name" value="cas_cas6"/>
    <property type="match status" value="1"/>
</dbReference>
<dbReference type="EMBL" id="VIGD01000003">
    <property type="protein sequence ID" value="TQE91730.1"/>
    <property type="molecule type" value="Genomic_DNA"/>
</dbReference>
<evidence type="ECO:0000256" key="1">
    <source>
        <dbReference type="ARBA" id="ARBA00023118"/>
    </source>
</evidence>
<dbReference type="Proteomes" id="UP000315753">
    <property type="component" value="Unassembled WGS sequence"/>
</dbReference>
<protein>
    <submittedName>
        <fullName evidence="3">CRISPR-associated endoribonuclease Cas6</fullName>
    </submittedName>
</protein>
<organism evidence="3 4">
    <name type="scientific">Ureibacillus terrenus</name>
    <dbReference type="NCBI Taxonomy" id="118246"/>
    <lineage>
        <taxon>Bacteria</taxon>
        <taxon>Bacillati</taxon>
        <taxon>Bacillota</taxon>
        <taxon>Bacilli</taxon>
        <taxon>Bacillales</taxon>
        <taxon>Caryophanaceae</taxon>
        <taxon>Ureibacillus</taxon>
    </lineage>
</organism>
<dbReference type="RefSeq" id="WP_141601289.1">
    <property type="nucleotide sequence ID" value="NZ_JARMSB010000002.1"/>
</dbReference>
<dbReference type="InterPro" id="IPR049435">
    <property type="entry name" value="Cas_Cas6_C"/>
</dbReference>
<dbReference type="InterPro" id="IPR045747">
    <property type="entry name" value="CRISPR-assoc_prot_Cas6_N_sf"/>
</dbReference>
<dbReference type="Gene3D" id="3.30.70.1890">
    <property type="match status" value="1"/>
</dbReference>
<feature type="domain" description="CRISPR associated protein Cas6 C-terminal" evidence="2">
    <location>
        <begin position="118"/>
        <end position="242"/>
    </location>
</feature>
<dbReference type="Gene3D" id="3.30.70.1900">
    <property type="match status" value="1"/>
</dbReference>
<comment type="caution">
    <text evidence="3">The sequence shown here is derived from an EMBL/GenBank/DDBJ whole genome shotgun (WGS) entry which is preliminary data.</text>
</comment>
<dbReference type="GO" id="GO:0016788">
    <property type="term" value="F:hydrolase activity, acting on ester bonds"/>
    <property type="evidence" value="ECO:0007669"/>
    <property type="project" value="InterPro"/>
</dbReference>
<dbReference type="PANTHER" id="PTHR36984">
    <property type="entry name" value="CRISPR-ASSOCIATED ENDORIBONUCLEASE CAS6 1"/>
    <property type="match status" value="1"/>
</dbReference>
<dbReference type="InterPro" id="IPR010156">
    <property type="entry name" value="CRISPR-assoc_prot_Cas6"/>
</dbReference>
<dbReference type="CDD" id="cd21140">
    <property type="entry name" value="Cas6_I-like"/>
    <property type="match status" value="1"/>
</dbReference>
<dbReference type="AlphaFoldDB" id="A0A540V4R1"/>
<dbReference type="PANTHER" id="PTHR36984:SF3">
    <property type="entry name" value="CRISPR-ASSOCIATED ENDORIBONUCLEASE CAS6"/>
    <property type="match status" value="1"/>
</dbReference>
<dbReference type="OrthoDB" id="45555at2"/>
<sequence length="245" mass="28258">MKIQAILEGDRMPRHYHFAMASLVKSALSVSNPKLADALYKFSGNRANKKIKPFTGFIQLKDYELLEEEFIVRGNVYITISSPDPELLLNIYNGMVQQREFHYKQYRFQVLHVKVLPEKLPKTGKALCQTKSPIVIRNREGEFLDIDDPDYLKELNYISNECVKQLEGRSLYSPIKLTPVLMTKKVVQLKHDAFKNLNPHSILYLNAYVGSFILEGDPRDLRLLVQAGLGFRRSEFLGCIELIHE</sequence>